<comment type="caution">
    <text evidence="2">The sequence shown here is derived from an EMBL/GenBank/DDBJ whole genome shotgun (WGS) entry which is preliminary data.</text>
</comment>
<evidence type="ECO:0008006" key="4">
    <source>
        <dbReference type="Google" id="ProtNLM"/>
    </source>
</evidence>
<sequence>MKTRHILLLLAGLLLLGATGCKREKTATDTPLMREQFKRKTLPGLYQDTKTLYAMDKINDQLYYNVSNNTARIVSDDGSAYIEFVLSGPVENLSLNGTTNVTISSKGKGDLPSYDNLEMLVLQKEDNLCWLWSSKRQLGAVIYYNAAR</sequence>
<evidence type="ECO:0000313" key="2">
    <source>
        <dbReference type="EMBL" id="HIZ14455.1"/>
    </source>
</evidence>
<protein>
    <recommendedName>
        <fullName evidence="4">Lipoprotein</fullName>
    </recommendedName>
</protein>
<dbReference type="PROSITE" id="PS51257">
    <property type="entry name" value="PROKAR_LIPOPROTEIN"/>
    <property type="match status" value="1"/>
</dbReference>
<evidence type="ECO:0000256" key="1">
    <source>
        <dbReference type="SAM" id="SignalP"/>
    </source>
</evidence>
<gene>
    <name evidence="2" type="ORF">H9816_00870</name>
</gene>
<feature type="chain" id="PRO_5039489994" description="Lipoprotein" evidence="1">
    <location>
        <begin position="24"/>
        <end position="148"/>
    </location>
</feature>
<dbReference type="AlphaFoldDB" id="A0A9D2DCN9"/>
<reference evidence="2" key="1">
    <citation type="journal article" date="2021" name="PeerJ">
        <title>Extensive microbial diversity within the chicken gut microbiome revealed by metagenomics and culture.</title>
        <authorList>
            <person name="Gilroy R."/>
            <person name="Ravi A."/>
            <person name="Getino M."/>
            <person name="Pursley I."/>
            <person name="Horton D.L."/>
            <person name="Alikhan N.F."/>
            <person name="Baker D."/>
            <person name="Gharbi K."/>
            <person name="Hall N."/>
            <person name="Watson M."/>
            <person name="Adriaenssens E.M."/>
            <person name="Foster-Nyarko E."/>
            <person name="Jarju S."/>
            <person name="Secka A."/>
            <person name="Antonio M."/>
            <person name="Oren A."/>
            <person name="Chaudhuri R.R."/>
            <person name="La Ragione R."/>
            <person name="Hildebrand F."/>
            <person name="Pallen M.J."/>
        </authorList>
    </citation>
    <scope>NUCLEOTIDE SEQUENCE</scope>
    <source>
        <strain evidence="2">ChiHjej11B10-19426</strain>
    </source>
</reference>
<organism evidence="2 3">
    <name type="scientific">Candidatus Tidjanibacter faecipullorum</name>
    <dbReference type="NCBI Taxonomy" id="2838766"/>
    <lineage>
        <taxon>Bacteria</taxon>
        <taxon>Pseudomonadati</taxon>
        <taxon>Bacteroidota</taxon>
        <taxon>Bacteroidia</taxon>
        <taxon>Bacteroidales</taxon>
        <taxon>Rikenellaceae</taxon>
        <taxon>Tidjanibacter</taxon>
    </lineage>
</organism>
<evidence type="ECO:0000313" key="3">
    <source>
        <dbReference type="Proteomes" id="UP000824014"/>
    </source>
</evidence>
<dbReference type="EMBL" id="DXCC01000003">
    <property type="protein sequence ID" value="HIZ14455.1"/>
    <property type="molecule type" value="Genomic_DNA"/>
</dbReference>
<reference evidence="2" key="2">
    <citation type="submission" date="2021-04" db="EMBL/GenBank/DDBJ databases">
        <authorList>
            <person name="Gilroy R."/>
        </authorList>
    </citation>
    <scope>NUCLEOTIDE SEQUENCE</scope>
    <source>
        <strain evidence="2">ChiHjej11B10-19426</strain>
    </source>
</reference>
<keyword evidence="1" id="KW-0732">Signal</keyword>
<accession>A0A9D2DCN9</accession>
<proteinExistence type="predicted"/>
<feature type="signal peptide" evidence="1">
    <location>
        <begin position="1"/>
        <end position="23"/>
    </location>
</feature>
<dbReference type="Proteomes" id="UP000824014">
    <property type="component" value="Unassembled WGS sequence"/>
</dbReference>
<name>A0A9D2DCN9_9BACT</name>